<evidence type="ECO:0000313" key="1">
    <source>
        <dbReference type="EMBL" id="KAK0180770.1"/>
    </source>
</evidence>
<dbReference type="EMBL" id="JAQQBR010000002">
    <property type="protein sequence ID" value="KAK0180770.1"/>
    <property type="molecule type" value="Genomic_DNA"/>
</dbReference>
<protein>
    <submittedName>
        <fullName evidence="1">Uncharacterized protein</fullName>
    </submittedName>
</protein>
<evidence type="ECO:0000313" key="2">
    <source>
        <dbReference type="Proteomes" id="UP001168972"/>
    </source>
</evidence>
<sequence>MLNIIWNYFKEQLVGRILVEIFRGAVDDETELNVAEVMQPIYKLVNDTDANVRQELVEQLPHVAMICQEAPERFGNVFSNHLIRIIVNFHHDDDQQVRQSTHVALLKIIERGLLDKESAEFIVAPTLLRMPLLPAKLEFHRAIDCHWKQSTVSPIRVVVMW</sequence>
<gene>
    <name evidence="1" type="ORF">PV327_003120</name>
</gene>
<reference evidence="1" key="1">
    <citation type="journal article" date="2023" name="bioRxiv">
        <title>Scaffold-level genome assemblies of two parasitoid biocontrol wasps reveal the parthenogenesis mechanism and an associated novel virus.</title>
        <authorList>
            <person name="Inwood S."/>
            <person name="Skelly J."/>
            <person name="Guhlin J."/>
            <person name="Harrop T."/>
            <person name="Goldson S."/>
            <person name="Dearden P."/>
        </authorList>
    </citation>
    <scope>NUCLEOTIDE SEQUENCE</scope>
    <source>
        <strain evidence="1">Lincoln</strain>
        <tissue evidence="1">Whole body</tissue>
    </source>
</reference>
<dbReference type="Proteomes" id="UP001168972">
    <property type="component" value="Unassembled WGS sequence"/>
</dbReference>
<proteinExistence type="predicted"/>
<reference evidence="1" key="2">
    <citation type="submission" date="2023-03" db="EMBL/GenBank/DDBJ databases">
        <authorList>
            <person name="Inwood S.N."/>
            <person name="Skelly J.G."/>
            <person name="Guhlin J."/>
            <person name="Harrop T.W.R."/>
            <person name="Goldson S.G."/>
            <person name="Dearden P.K."/>
        </authorList>
    </citation>
    <scope>NUCLEOTIDE SEQUENCE</scope>
    <source>
        <strain evidence="1">Lincoln</strain>
        <tissue evidence="1">Whole body</tissue>
    </source>
</reference>
<dbReference type="SUPFAM" id="SSF48371">
    <property type="entry name" value="ARM repeat"/>
    <property type="match status" value="1"/>
</dbReference>
<dbReference type="InterPro" id="IPR016024">
    <property type="entry name" value="ARM-type_fold"/>
</dbReference>
<name>A0AA39G485_MICHY</name>
<dbReference type="InterPro" id="IPR011989">
    <property type="entry name" value="ARM-like"/>
</dbReference>
<organism evidence="1 2">
    <name type="scientific">Microctonus hyperodae</name>
    <name type="common">Parasitoid wasp</name>
    <dbReference type="NCBI Taxonomy" id="165561"/>
    <lineage>
        <taxon>Eukaryota</taxon>
        <taxon>Metazoa</taxon>
        <taxon>Ecdysozoa</taxon>
        <taxon>Arthropoda</taxon>
        <taxon>Hexapoda</taxon>
        <taxon>Insecta</taxon>
        <taxon>Pterygota</taxon>
        <taxon>Neoptera</taxon>
        <taxon>Endopterygota</taxon>
        <taxon>Hymenoptera</taxon>
        <taxon>Apocrita</taxon>
        <taxon>Ichneumonoidea</taxon>
        <taxon>Braconidae</taxon>
        <taxon>Euphorinae</taxon>
        <taxon>Microctonus</taxon>
    </lineage>
</organism>
<dbReference type="Gene3D" id="1.25.10.10">
    <property type="entry name" value="Leucine-rich Repeat Variant"/>
    <property type="match status" value="1"/>
</dbReference>
<keyword evidence="2" id="KW-1185">Reference proteome</keyword>
<comment type="caution">
    <text evidence="1">The sequence shown here is derived from an EMBL/GenBank/DDBJ whole genome shotgun (WGS) entry which is preliminary data.</text>
</comment>
<accession>A0AA39G485</accession>
<dbReference type="AlphaFoldDB" id="A0AA39G485"/>